<keyword evidence="3" id="KW-1185">Reference proteome</keyword>
<feature type="compositionally biased region" description="Basic and acidic residues" evidence="1">
    <location>
        <begin position="60"/>
        <end position="77"/>
    </location>
</feature>
<feature type="compositionally biased region" description="Polar residues" evidence="1">
    <location>
        <begin position="194"/>
        <end position="203"/>
    </location>
</feature>
<evidence type="ECO:0000256" key="1">
    <source>
        <dbReference type="SAM" id="MobiDB-lite"/>
    </source>
</evidence>
<evidence type="ECO:0000313" key="2">
    <source>
        <dbReference type="EMBL" id="KAF4508875.1"/>
    </source>
</evidence>
<feature type="compositionally biased region" description="Low complexity" evidence="1">
    <location>
        <begin position="216"/>
        <end position="229"/>
    </location>
</feature>
<protein>
    <submittedName>
        <fullName evidence="2">Uncharacterized protein</fullName>
    </submittedName>
</protein>
<dbReference type="AlphaFoldDB" id="A0A8H4PR19"/>
<feature type="region of interest" description="Disordered" evidence="1">
    <location>
        <begin position="104"/>
        <end position="274"/>
    </location>
</feature>
<dbReference type="Proteomes" id="UP000557566">
    <property type="component" value="Unassembled WGS sequence"/>
</dbReference>
<feature type="region of interest" description="Disordered" evidence="1">
    <location>
        <begin position="1"/>
        <end position="30"/>
    </location>
</feature>
<gene>
    <name evidence="2" type="ORF">G6O67_005204</name>
</gene>
<feature type="compositionally biased region" description="Basic and acidic residues" evidence="1">
    <location>
        <begin position="265"/>
        <end position="274"/>
    </location>
</feature>
<dbReference type="EMBL" id="JAAVMX010000005">
    <property type="protein sequence ID" value="KAF4508875.1"/>
    <property type="molecule type" value="Genomic_DNA"/>
</dbReference>
<sequence length="364" mass="37934">MVLQEGGAEEASAPVQAPEQERGDEEALEPLPVRQAGAHVDHGQDVMGLAKELVAGAADGPRRAQDDEQGEQNHGHEAPYNVRLPHPFQADAGLRLVEPDLYDAPADGVEGALDKDDVAEPSVQKVKGLVRQPGQDGQQGLSAAQEHRQGRQGVGQDAHPVGPGAQARPGVEDAGLVLDGRDPGLVDDADEAQHQQVAGQNGQDGDLEARGAAKQEVVGVGEEMAAAEGGESRPDLVDPAPGPSGSRPQDRPAEVLEAGRQQENAADRGPKDADMEHADVVGVVDDVEIGAGAGIVLAGHDAVGVAPVRLQGVCVRVVLDVAAGEPAEGRRVHVVAMRVQGRWNNCVSWKRGNRQRDPSTTGED</sequence>
<reference evidence="2 3" key="1">
    <citation type="journal article" date="2020" name="Genome Biol. Evol.">
        <title>A new high-quality draft genome assembly of the Chinese cordyceps Ophiocordyceps sinensis.</title>
        <authorList>
            <person name="Shu R."/>
            <person name="Zhang J."/>
            <person name="Meng Q."/>
            <person name="Zhang H."/>
            <person name="Zhou G."/>
            <person name="Li M."/>
            <person name="Wu P."/>
            <person name="Zhao Y."/>
            <person name="Chen C."/>
            <person name="Qin Q."/>
        </authorList>
    </citation>
    <scope>NUCLEOTIDE SEQUENCE [LARGE SCALE GENOMIC DNA]</scope>
    <source>
        <strain evidence="2 3">IOZ07</strain>
    </source>
</reference>
<organism evidence="2 3">
    <name type="scientific">Ophiocordyceps sinensis</name>
    <dbReference type="NCBI Taxonomy" id="72228"/>
    <lineage>
        <taxon>Eukaryota</taxon>
        <taxon>Fungi</taxon>
        <taxon>Dikarya</taxon>
        <taxon>Ascomycota</taxon>
        <taxon>Pezizomycotina</taxon>
        <taxon>Sordariomycetes</taxon>
        <taxon>Hypocreomycetidae</taxon>
        <taxon>Hypocreales</taxon>
        <taxon>Ophiocordycipitaceae</taxon>
        <taxon>Ophiocordyceps</taxon>
    </lineage>
</organism>
<name>A0A8H4PR19_9HYPO</name>
<evidence type="ECO:0000313" key="3">
    <source>
        <dbReference type="Proteomes" id="UP000557566"/>
    </source>
</evidence>
<accession>A0A8H4PR19</accession>
<proteinExistence type="predicted"/>
<comment type="caution">
    <text evidence="2">The sequence shown here is derived from an EMBL/GenBank/DDBJ whole genome shotgun (WGS) entry which is preliminary data.</text>
</comment>
<feature type="region of interest" description="Disordered" evidence="1">
    <location>
        <begin position="50"/>
        <end position="84"/>
    </location>
</feature>